<gene>
    <name evidence="1" type="ORF">DAT39_005689</name>
</gene>
<evidence type="ECO:0000313" key="1">
    <source>
        <dbReference type="EMBL" id="KAF5904540.1"/>
    </source>
</evidence>
<name>A0A8J4U2I6_CLAMG</name>
<proteinExistence type="predicted"/>
<accession>A0A8J4U2I6</accession>
<dbReference type="Proteomes" id="UP000727407">
    <property type="component" value="Unassembled WGS sequence"/>
</dbReference>
<evidence type="ECO:0000313" key="2">
    <source>
        <dbReference type="Proteomes" id="UP000727407"/>
    </source>
</evidence>
<comment type="caution">
    <text evidence="1">The sequence shown here is derived from an EMBL/GenBank/DDBJ whole genome shotgun (WGS) entry which is preliminary data.</text>
</comment>
<keyword evidence="2" id="KW-1185">Reference proteome</keyword>
<organism evidence="1 2">
    <name type="scientific">Clarias magur</name>
    <name type="common">Asian catfish</name>
    <name type="synonym">Macropteronotus magur</name>
    <dbReference type="NCBI Taxonomy" id="1594786"/>
    <lineage>
        <taxon>Eukaryota</taxon>
        <taxon>Metazoa</taxon>
        <taxon>Chordata</taxon>
        <taxon>Craniata</taxon>
        <taxon>Vertebrata</taxon>
        <taxon>Euteleostomi</taxon>
        <taxon>Actinopterygii</taxon>
        <taxon>Neopterygii</taxon>
        <taxon>Teleostei</taxon>
        <taxon>Ostariophysi</taxon>
        <taxon>Siluriformes</taxon>
        <taxon>Clariidae</taxon>
        <taxon>Clarias</taxon>
    </lineage>
</organism>
<dbReference type="AlphaFoldDB" id="A0A8J4U2I6"/>
<dbReference type="EMBL" id="QNUK01000055">
    <property type="protein sequence ID" value="KAF5904540.1"/>
    <property type="molecule type" value="Genomic_DNA"/>
</dbReference>
<reference evidence="1" key="1">
    <citation type="submission" date="2020-07" db="EMBL/GenBank/DDBJ databases">
        <title>Clarias magur genome sequencing, assembly and annotation.</title>
        <authorList>
            <person name="Kushwaha B."/>
            <person name="Kumar R."/>
            <person name="Das P."/>
            <person name="Joshi C.G."/>
            <person name="Kumar D."/>
            <person name="Nagpure N.S."/>
            <person name="Pandey M."/>
            <person name="Agarwal S."/>
            <person name="Srivastava S."/>
            <person name="Singh M."/>
            <person name="Sahoo L."/>
            <person name="Jayasankar P."/>
            <person name="Meher P.K."/>
            <person name="Koringa P.G."/>
            <person name="Iquebal M.A."/>
            <person name="Das S.P."/>
            <person name="Bit A."/>
            <person name="Patnaik S."/>
            <person name="Patel N."/>
            <person name="Shah T.M."/>
            <person name="Hinsu A."/>
            <person name="Jena J.K."/>
        </authorList>
    </citation>
    <scope>NUCLEOTIDE SEQUENCE</scope>
    <source>
        <strain evidence="1">CIFAMagur01</strain>
        <tissue evidence="1">Testis</tissue>
    </source>
</reference>
<sequence>MLFCPNSSHLPCGQDHLRPTLSLYSHHSCPPSCPSTAPPADKALHTVGMW</sequence>
<protein>
    <submittedName>
        <fullName evidence="1">Uncharacterized protein</fullName>
    </submittedName>
</protein>